<keyword evidence="3" id="KW-1185">Reference proteome</keyword>
<keyword evidence="1" id="KW-0472">Membrane</keyword>
<dbReference type="InParanoid" id="D9Q0W9"/>
<dbReference type="KEGG" id="asc:ASAC_0550"/>
<feature type="transmembrane region" description="Helical" evidence="1">
    <location>
        <begin position="88"/>
        <end position="106"/>
    </location>
</feature>
<evidence type="ECO:0000256" key="1">
    <source>
        <dbReference type="SAM" id="Phobius"/>
    </source>
</evidence>
<dbReference type="PANTHER" id="PTHR42241:SF2">
    <property type="entry name" value="HYPOTHETICAL MEMBRANE PROTEIN, CONSERVED, DUF998 FAMILY"/>
    <property type="match status" value="1"/>
</dbReference>
<dbReference type="EMBL" id="CP001742">
    <property type="protein sequence ID" value="ADL18957.1"/>
    <property type="molecule type" value="Genomic_DNA"/>
</dbReference>
<feature type="transmembrane region" description="Helical" evidence="1">
    <location>
        <begin position="138"/>
        <end position="157"/>
    </location>
</feature>
<evidence type="ECO:0000313" key="3">
    <source>
        <dbReference type="Proteomes" id="UP000000346"/>
    </source>
</evidence>
<accession>D9Q0W9</accession>
<dbReference type="Proteomes" id="UP000000346">
    <property type="component" value="Chromosome"/>
</dbReference>
<keyword evidence="1" id="KW-1133">Transmembrane helix</keyword>
<dbReference type="AlphaFoldDB" id="D9Q0W9"/>
<dbReference type="HOGENOM" id="CLU_100105_0_0_2"/>
<feature type="transmembrane region" description="Helical" evidence="1">
    <location>
        <begin position="54"/>
        <end position="76"/>
    </location>
</feature>
<name>D9Q0W9_ACIS3</name>
<protein>
    <submittedName>
        <fullName evidence="2">Uncharacterized protein</fullName>
    </submittedName>
</protein>
<evidence type="ECO:0000313" key="2">
    <source>
        <dbReference type="EMBL" id="ADL18957.1"/>
    </source>
</evidence>
<dbReference type="Pfam" id="PF06197">
    <property type="entry name" value="DUF998"/>
    <property type="match status" value="1"/>
</dbReference>
<reference evidence="2 3" key="1">
    <citation type="journal article" date="2010" name="Appl. Environ. Microbiol.">
        <title>The genome sequence of the crenarchaeon Acidilobus saccharovorans supports a new order, Acidilobales, and suggests an important ecological role in terrestrial acidic hot springs.</title>
        <authorList>
            <person name="Mardanov A.V."/>
            <person name="Svetlitchnyi V.A."/>
            <person name="Beletsky A.V."/>
            <person name="Prokofeva M.I."/>
            <person name="Bonch-Osmolovskaya E.A."/>
            <person name="Ravin N.V."/>
            <person name="Skryabin K.G."/>
        </authorList>
    </citation>
    <scope>NUCLEOTIDE SEQUENCE [LARGE SCALE GENOMIC DNA]</scope>
    <source>
        <strain evidence="3">DSM 16705 / JCM 18335 / VKM B-2471 / 345-15</strain>
    </source>
</reference>
<dbReference type="STRING" id="666510.ASAC_0550"/>
<sequence length="162" mass="17350">MSINPWFVFTKNAFSDLGGPRATDPWLYNYGLIAVGALIIAFASYAVSVSSEKLEAVGASFMMVAGLFLALIGVFHEGTYPHVFVSQWFFAQMDMTSIVWGAGSIVSGRAKRGAAEVAIGVIGPAGAIAFRWPSAATLEAYGIVLIDLFVILMTFDLRDLEG</sequence>
<gene>
    <name evidence="2" type="ordered locus">ASAC_0550</name>
</gene>
<dbReference type="InterPro" id="IPR009339">
    <property type="entry name" value="DUF998"/>
</dbReference>
<organism evidence="2 3">
    <name type="scientific">Acidilobus saccharovorans (strain DSM 16705 / JCM 18335 / VKM B-2471 / 345-15)</name>
    <dbReference type="NCBI Taxonomy" id="666510"/>
    <lineage>
        <taxon>Archaea</taxon>
        <taxon>Thermoproteota</taxon>
        <taxon>Thermoprotei</taxon>
        <taxon>Acidilobales</taxon>
        <taxon>Acidilobaceae</taxon>
        <taxon>Acidilobus</taxon>
    </lineage>
</organism>
<keyword evidence="1" id="KW-0812">Transmembrane</keyword>
<dbReference type="PANTHER" id="PTHR42241">
    <property type="entry name" value="HYPOTHETICAL MEMBRANE PROTEIN, CONSERVED, DUF998 FAMILY"/>
    <property type="match status" value="1"/>
</dbReference>
<feature type="transmembrane region" description="Helical" evidence="1">
    <location>
        <begin position="27"/>
        <end position="47"/>
    </location>
</feature>
<dbReference type="eggNOG" id="arCOG02008">
    <property type="taxonomic scope" value="Archaea"/>
</dbReference>
<proteinExistence type="predicted"/>